<organism evidence="1 2">
    <name type="scientific">Neonectria magnoliae</name>
    <dbReference type="NCBI Taxonomy" id="2732573"/>
    <lineage>
        <taxon>Eukaryota</taxon>
        <taxon>Fungi</taxon>
        <taxon>Dikarya</taxon>
        <taxon>Ascomycota</taxon>
        <taxon>Pezizomycotina</taxon>
        <taxon>Sordariomycetes</taxon>
        <taxon>Hypocreomycetidae</taxon>
        <taxon>Hypocreales</taxon>
        <taxon>Nectriaceae</taxon>
        <taxon>Neonectria</taxon>
    </lineage>
</organism>
<protein>
    <submittedName>
        <fullName evidence="1">Uncharacterized protein</fullName>
    </submittedName>
</protein>
<evidence type="ECO:0000313" key="2">
    <source>
        <dbReference type="Proteomes" id="UP001498421"/>
    </source>
</evidence>
<sequence length="450" mass="51056">MAQRTLQDIFDKLDMKDATAFKDNVPNDPAVQRCYQSRIDPIAYFSKTFKFPATLMAAMFDSSCFLSGSRALEWFVPGSTRPDSDWDFYVPGYKESVADMVRALTLCGVSWQLEADSMVSRLWEDGSVVVDASVMMALSSWHKEDIECGPMLNDILRGFEKFPMKSGERAYKISLDGEGGGGILFTPEEKDELPVRQAATEYADPLGQPFNILRGTVSTASGDQKVQLIIGCFFSGAKTSLSFIKDFYASHVQCFTSGWCASHMYFHDASRKRAILWHSSTKSRAVEKAVQKYQNRGFQFYLETATYPTIRRFRDSETLLLDFGQMWEFYVRKEHHGLLELWLKERRENIDAISWTECNGRIVSLNSPMECLRNGTSHAHGGDEMPLNRLRRLGDMVSSQVPPFDEMRSQDFCSSVRKTVAGTEWQVHEAAKSGTVFNALRDATPWSWVL</sequence>
<name>A0ABR1H8Z0_9HYPO</name>
<accession>A0ABR1H8Z0</accession>
<evidence type="ECO:0000313" key="1">
    <source>
        <dbReference type="EMBL" id="KAK7417578.1"/>
    </source>
</evidence>
<proteinExistence type="predicted"/>
<dbReference type="EMBL" id="JAZAVK010000183">
    <property type="protein sequence ID" value="KAK7417578.1"/>
    <property type="molecule type" value="Genomic_DNA"/>
</dbReference>
<dbReference type="Proteomes" id="UP001498421">
    <property type="component" value="Unassembled WGS sequence"/>
</dbReference>
<comment type="caution">
    <text evidence="1">The sequence shown here is derived from an EMBL/GenBank/DDBJ whole genome shotgun (WGS) entry which is preliminary data.</text>
</comment>
<reference evidence="1 2" key="1">
    <citation type="journal article" date="2025" name="Microbiol. Resour. Announc.">
        <title>Draft genome sequences for Neonectria magnoliae and Neonectria punicea, canker pathogens of Liriodendron tulipifera and Acer saccharum in West Virginia.</title>
        <authorList>
            <person name="Petronek H.M."/>
            <person name="Kasson M.T."/>
            <person name="Metheny A.M."/>
            <person name="Stauder C.M."/>
            <person name="Lovett B."/>
            <person name="Lynch S.C."/>
            <person name="Garnas J.R."/>
            <person name="Kasson L.R."/>
            <person name="Stajich J.E."/>
        </authorList>
    </citation>
    <scope>NUCLEOTIDE SEQUENCE [LARGE SCALE GENOMIC DNA]</scope>
    <source>
        <strain evidence="1 2">NRRL 64651</strain>
    </source>
</reference>
<keyword evidence="2" id="KW-1185">Reference proteome</keyword>
<gene>
    <name evidence="1" type="ORF">QQZ08_011583</name>
</gene>